<evidence type="ECO:0000259" key="3">
    <source>
        <dbReference type="PROSITE" id="PS50158"/>
    </source>
</evidence>
<dbReference type="GO" id="GO:0008270">
    <property type="term" value="F:zinc ion binding"/>
    <property type="evidence" value="ECO:0007669"/>
    <property type="project" value="UniProtKB-KW"/>
</dbReference>
<dbReference type="InterPro" id="IPR036875">
    <property type="entry name" value="Znf_CCHC_sf"/>
</dbReference>
<accession>A0A0C9Z1D3</accession>
<sequence>VMENMPFPLRPGTATICSGECFRCGTHGHSSRTCPVPPGDSMQLDVREMAWRALCNRALGPYNRNATTSIRLVTIDNQGNDEGPL</sequence>
<keyword evidence="1" id="KW-0507">mRNA processing</keyword>
<feature type="domain" description="CCHC-type" evidence="3">
    <location>
        <begin position="21"/>
        <end position="35"/>
    </location>
</feature>
<keyword evidence="2" id="KW-0863">Zinc-finger</keyword>
<dbReference type="PROSITE" id="PS50158">
    <property type="entry name" value="ZF_CCHC"/>
    <property type="match status" value="1"/>
</dbReference>
<organism evidence="4 5">
    <name type="scientific">Pisolithus microcarpus 441</name>
    <dbReference type="NCBI Taxonomy" id="765257"/>
    <lineage>
        <taxon>Eukaryota</taxon>
        <taxon>Fungi</taxon>
        <taxon>Dikarya</taxon>
        <taxon>Basidiomycota</taxon>
        <taxon>Agaricomycotina</taxon>
        <taxon>Agaricomycetes</taxon>
        <taxon>Agaricomycetidae</taxon>
        <taxon>Boletales</taxon>
        <taxon>Sclerodermatineae</taxon>
        <taxon>Pisolithaceae</taxon>
        <taxon>Pisolithus</taxon>
    </lineage>
</organism>
<dbReference type="SUPFAM" id="SSF57756">
    <property type="entry name" value="Retrovirus zinc finger-like domains"/>
    <property type="match status" value="1"/>
</dbReference>
<dbReference type="HOGENOM" id="CLU_2518732_0_0_1"/>
<dbReference type="AlphaFoldDB" id="A0A0C9Z1D3"/>
<evidence type="ECO:0000313" key="5">
    <source>
        <dbReference type="Proteomes" id="UP000054018"/>
    </source>
</evidence>
<gene>
    <name evidence="4" type="ORF">PISMIDRAFT_114066</name>
</gene>
<reference evidence="4 5" key="1">
    <citation type="submission" date="2014-04" db="EMBL/GenBank/DDBJ databases">
        <authorList>
            <consortium name="DOE Joint Genome Institute"/>
            <person name="Kuo A."/>
            <person name="Kohler A."/>
            <person name="Costa M.D."/>
            <person name="Nagy L.G."/>
            <person name="Floudas D."/>
            <person name="Copeland A."/>
            <person name="Barry K.W."/>
            <person name="Cichocki N."/>
            <person name="Veneault-Fourrey C."/>
            <person name="LaButti K."/>
            <person name="Lindquist E.A."/>
            <person name="Lipzen A."/>
            <person name="Lundell T."/>
            <person name="Morin E."/>
            <person name="Murat C."/>
            <person name="Sun H."/>
            <person name="Tunlid A."/>
            <person name="Henrissat B."/>
            <person name="Grigoriev I.V."/>
            <person name="Hibbett D.S."/>
            <person name="Martin F."/>
            <person name="Nordberg H.P."/>
            <person name="Cantor M.N."/>
            <person name="Hua S.X."/>
        </authorList>
    </citation>
    <scope>NUCLEOTIDE SEQUENCE [LARGE SCALE GENOMIC DNA]</scope>
    <source>
        <strain evidence="4 5">441</strain>
    </source>
</reference>
<proteinExistence type="predicted"/>
<dbReference type="Gene3D" id="4.10.60.10">
    <property type="entry name" value="Zinc finger, CCHC-type"/>
    <property type="match status" value="1"/>
</dbReference>
<evidence type="ECO:0000313" key="4">
    <source>
        <dbReference type="EMBL" id="KIK16067.1"/>
    </source>
</evidence>
<protein>
    <recommendedName>
        <fullName evidence="3">CCHC-type domain-containing protein</fullName>
    </recommendedName>
</protein>
<name>A0A0C9Z1D3_9AGAM</name>
<dbReference type="GO" id="GO:0006397">
    <property type="term" value="P:mRNA processing"/>
    <property type="evidence" value="ECO:0007669"/>
    <property type="project" value="UniProtKB-KW"/>
</dbReference>
<feature type="non-terminal residue" evidence="4">
    <location>
        <position position="1"/>
    </location>
</feature>
<keyword evidence="5" id="KW-1185">Reference proteome</keyword>
<dbReference type="InterPro" id="IPR001878">
    <property type="entry name" value="Znf_CCHC"/>
</dbReference>
<keyword evidence="2" id="KW-0862">Zinc</keyword>
<dbReference type="OrthoDB" id="2637281at2759"/>
<dbReference type="GO" id="GO:0003676">
    <property type="term" value="F:nucleic acid binding"/>
    <property type="evidence" value="ECO:0007669"/>
    <property type="project" value="InterPro"/>
</dbReference>
<reference evidence="5" key="2">
    <citation type="submission" date="2015-01" db="EMBL/GenBank/DDBJ databases">
        <title>Evolutionary Origins and Diversification of the Mycorrhizal Mutualists.</title>
        <authorList>
            <consortium name="DOE Joint Genome Institute"/>
            <consortium name="Mycorrhizal Genomics Consortium"/>
            <person name="Kohler A."/>
            <person name="Kuo A."/>
            <person name="Nagy L.G."/>
            <person name="Floudas D."/>
            <person name="Copeland A."/>
            <person name="Barry K.W."/>
            <person name="Cichocki N."/>
            <person name="Veneault-Fourrey C."/>
            <person name="LaButti K."/>
            <person name="Lindquist E.A."/>
            <person name="Lipzen A."/>
            <person name="Lundell T."/>
            <person name="Morin E."/>
            <person name="Murat C."/>
            <person name="Riley R."/>
            <person name="Ohm R."/>
            <person name="Sun H."/>
            <person name="Tunlid A."/>
            <person name="Henrissat B."/>
            <person name="Grigoriev I.V."/>
            <person name="Hibbett D.S."/>
            <person name="Martin F."/>
        </authorList>
    </citation>
    <scope>NUCLEOTIDE SEQUENCE [LARGE SCALE GENOMIC DNA]</scope>
    <source>
        <strain evidence="5">441</strain>
    </source>
</reference>
<dbReference type="EMBL" id="KN833868">
    <property type="protein sequence ID" value="KIK16067.1"/>
    <property type="molecule type" value="Genomic_DNA"/>
</dbReference>
<dbReference type="Proteomes" id="UP000054018">
    <property type="component" value="Unassembled WGS sequence"/>
</dbReference>
<keyword evidence="2" id="KW-0479">Metal-binding</keyword>
<evidence type="ECO:0000256" key="2">
    <source>
        <dbReference type="PROSITE-ProRule" id="PRU00047"/>
    </source>
</evidence>
<evidence type="ECO:0000256" key="1">
    <source>
        <dbReference type="ARBA" id="ARBA00022664"/>
    </source>
</evidence>